<keyword evidence="14" id="KW-0156">Chromatin regulator</keyword>
<evidence type="ECO:0000259" key="29">
    <source>
        <dbReference type="PROSITE" id="PS51215"/>
    </source>
</evidence>
<dbReference type="InterPro" id="IPR047426">
    <property type="entry name" value="PHD1_NSD1_2"/>
</dbReference>
<keyword evidence="18" id="KW-0539">Nucleus</keyword>
<dbReference type="InterPro" id="IPR003616">
    <property type="entry name" value="Post-SET_dom"/>
</dbReference>
<proteinExistence type="predicted"/>
<dbReference type="FunFam" id="2.30.30.140:FF:000004">
    <property type="entry name" value="Histone-lysine N-methyltransferase"/>
    <property type="match status" value="1"/>
</dbReference>
<dbReference type="OrthoDB" id="422362at2759"/>
<dbReference type="SUPFAM" id="SSF82199">
    <property type="entry name" value="SET domain"/>
    <property type="match status" value="1"/>
</dbReference>
<dbReference type="PROSITE" id="PS50280">
    <property type="entry name" value="SET"/>
    <property type="match status" value="1"/>
</dbReference>
<keyword evidence="13" id="KW-0862">Zinc</keyword>
<dbReference type="PROSITE" id="PS50016">
    <property type="entry name" value="ZF_PHD_2"/>
    <property type="match status" value="2"/>
</dbReference>
<dbReference type="GO" id="GO:0140954">
    <property type="term" value="F:histone H3K36 dimethyltransferase activity"/>
    <property type="evidence" value="ECO:0007669"/>
    <property type="project" value="UniProtKB-EC"/>
</dbReference>
<dbReference type="InterPro" id="IPR000313">
    <property type="entry name" value="PWWP_dom"/>
</dbReference>
<dbReference type="GO" id="GO:0005654">
    <property type="term" value="C:nucleoplasm"/>
    <property type="evidence" value="ECO:0007669"/>
    <property type="project" value="UniProtKB-ARBA"/>
</dbReference>
<evidence type="ECO:0000259" key="27">
    <source>
        <dbReference type="PROSITE" id="PS50812"/>
    </source>
</evidence>
<comment type="subcellular location">
    <subcellularLocation>
        <location evidence="2">Chromosome</location>
    </subcellularLocation>
    <subcellularLocation>
        <location evidence="1">Nucleus</location>
    </subcellularLocation>
</comment>
<dbReference type="InterPro" id="IPR001965">
    <property type="entry name" value="Znf_PHD"/>
</dbReference>
<dbReference type="InterPro" id="IPR041306">
    <property type="entry name" value="C5HCH"/>
</dbReference>
<keyword evidence="10" id="KW-0479">Metal-binding</keyword>
<dbReference type="CDD" id="cd15659">
    <property type="entry name" value="PHD5_NSD1"/>
    <property type="match status" value="1"/>
</dbReference>
<evidence type="ECO:0000256" key="2">
    <source>
        <dbReference type="ARBA" id="ARBA00004286"/>
    </source>
</evidence>
<organism evidence="30 31">
    <name type="scientific">Scyliorhinus torazame</name>
    <name type="common">Cloudy catshark</name>
    <name type="synonym">Catulus torazame</name>
    <dbReference type="NCBI Taxonomy" id="75743"/>
    <lineage>
        <taxon>Eukaryota</taxon>
        <taxon>Metazoa</taxon>
        <taxon>Chordata</taxon>
        <taxon>Craniata</taxon>
        <taxon>Vertebrata</taxon>
        <taxon>Chondrichthyes</taxon>
        <taxon>Elasmobranchii</taxon>
        <taxon>Galeomorphii</taxon>
        <taxon>Galeoidea</taxon>
        <taxon>Carcharhiniformes</taxon>
        <taxon>Scyliorhinidae</taxon>
        <taxon>Scyliorhinus</taxon>
    </lineage>
</organism>
<evidence type="ECO:0000313" key="31">
    <source>
        <dbReference type="Proteomes" id="UP000288216"/>
    </source>
</evidence>
<keyword evidence="31" id="KW-1185">Reference proteome</keyword>
<feature type="non-terminal residue" evidence="30">
    <location>
        <position position="1"/>
    </location>
</feature>
<dbReference type="CDD" id="cd15648">
    <property type="entry name" value="PHD1_NSD1_2"/>
    <property type="match status" value="1"/>
</dbReference>
<dbReference type="SUPFAM" id="SSF57903">
    <property type="entry name" value="FYVE/PHD zinc finger"/>
    <property type="match status" value="3"/>
</dbReference>
<evidence type="ECO:0000256" key="15">
    <source>
        <dbReference type="ARBA" id="ARBA00023015"/>
    </source>
</evidence>
<feature type="compositionally biased region" description="Polar residues" evidence="24">
    <location>
        <begin position="868"/>
        <end position="895"/>
    </location>
</feature>
<evidence type="ECO:0000259" key="25">
    <source>
        <dbReference type="PROSITE" id="PS50016"/>
    </source>
</evidence>
<keyword evidence="9" id="KW-0949">S-adenosyl-L-methionine</keyword>
<dbReference type="GO" id="GO:0016922">
    <property type="term" value="F:nuclear receptor binding"/>
    <property type="evidence" value="ECO:0007669"/>
    <property type="project" value="UniProtKB-ARBA"/>
</dbReference>
<dbReference type="CDD" id="cd20164">
    <property type="entry name" value="PWWP_NSD1_rpt2"/>
    <property type="match status" value="1"/>
</dbReference>
<feature type="region of interest" description="Disordered" evidence="24">
    <location>
        <begin position="1409"/>
        <end position="1431"/>
    </location>
</feature>
<dbReference type="InterPro" id="IPR055198">
    <property type="entry name" value="NSD_PHD"/>
</dbReference>
<evidence type="ECO:0000256" key="21">
    <source>
        <dbReference type="ARBA" id="ARBA00080495"/>
    </source>
</evidence>
<dbReference type="InterPro" id="IPR047423">
    <property type="entry name" value="PWWP_NSD1_rpt2"/>
</dbReference>
<dbReference type="InterPro" id="IPR047433">
    <property type="entry name" value="SET_NSD1"/>
</dbReference>
<dbReference type="Pfam" id="PF00855">
    <property type="entry name" value="PWWP"/>
    <property type="match status" value="2"/>
</dbReference>
<feature type="region of interest" description="Disordered" evidence="24">
    <location>
        <begin position="1100"/>
        <end position="1139"/>
    </location>
</feature>
<feature type="domain" description="PWWP" evidence="27">
    <location>
        <begin position="12"/>
        <end position="78"/>
    </location>
</feature>
<dbReference type="STRING" id="75743.A0A401P9P8"/>
<dbReference type="Gene3D" id="2.30.30.140">
    <property type="match status" value="2"/>
</dbReference>
<dbReference type="PROSITE" id="PS50868">
    <property type="entry name" value="POST_SET"/>
    <property type="match status" value="1"/>
</dbReference>
<dbReference type="Pfam" id="PF00856">
    <property type="entry name" value="SET"/>
    <property type="match status" value="1"/>
</dbReference>
<dbReference type="InterPro" id="IPR047432">
    <property type="entry name" value="PHD5_NSD1"/>
</dbReference>
<evidence type="ECO:0000256" key="24">
    <source>
        <dbReference type="SAM" id="MobiDB-lite"/>
    </source>
</evidence>
<sequence length="1802" mass="201473">RRKKVIPVRFEVGDLVWVKFSRRPWWPSAVCLDPLLKVHSKMKEPSRRPCRQYYVQFFGIVAIEHAWVASAVVEPFEGRHQYELLVQRNAKNVDTDVQRNKISVKVHTLWEAGIVQAEEALSMSLEGRMSKYCLISKECLLLMSGEEKLDTSKPKELNSSAVSNDHPSESEDCHATYANRKSKMSTNSSNRCSSDCKMRKRVRSKLLKSRVPIKESAHCTYDTNSMVNNVQVNSATLINGFVDTSNEIVTGIETSSPKSNCIVESSSLYNNVISTSEIVSAATAVLNWSDEGISKEPFNVGNGPTSIEYKTKASSEHYGVCNGTGAQFEVNCQNTQIRSQATDEAIQQVDELVLTQNIEHGSKLKEWKRSEIQPNITELKQQSFSLVITDGKRQRKPSKKLLESTEDYDQLFISKKKLKTCLQPLQQGTTDCLEKPPHQTELQDSRSCSTESKKRRRRKKNLNCPQIAPVQEIAPSMATIDSVISRSIICQAMPMPLAVQRLSSPVAQLALTTSTLKPTISAPTVKPCLFGPPLAKAQAIFAMERSQFLPSVEKSESMATVEKPQSVLVMEKSQSMSAVEKSQSVLVMEKFQPMSAVEKSQFMAAVEKSQSVLVMEKYQSMVAVQKSQSKSPVEKSQTMAAVEKSQSMSAVEKSQSVLVMEKSQSMVAVQKSQSMSPVEKSQPMAALEKFQTMVAVQKSQSISPVEKSQPMAAVEESQPMAAVAKSQPMAAVEKSQPMAAVEKFQPMTTAEKSQSMPALEKAQSMPALEKAQSMPALGKAQFKTAVEIVQSMLAMVNPQSVLAVEKSQIVPTVVKPRSMLAMETCQFAPPTESSQLVPATQKTQTIRATENSQSTTAMKKFQNMPAGEQSQSMPVEEQTQLSPAGKQSQSIPAGKQSQYIHVAEQCQSMPAAELSHSMTTDDQSQFLSAKERLQFSPATETLSTPAIECNQPIPAVEVPLPVALKGSTQQVGSQQFKTSSIVKRRWKHRNYLNTRQIYPTPQPALGDKAETMLTQLSTSPENSEGKRQRKPTKKLLESTEDFDQLFIPKKKFKQVLRRSLKSSLQSEARCVKKRQSTVIGPMSQSVKSYSDENTISSTRTISKNVKRLAQTATSNRDQTRLRSANEEKNDTQPDSADENDLDIFLSTSRKSQVERGGGAAKKENVCQLCEKTGELLLCEGQCCGAFHLKCLGLTKMPEGKFMCRECTTGVHTCFVCRENGKDVKRCLMALCGKFYHMECIKNHPTTVLQNKGFRCSIHVCLSCYACNPTNPRASKGGSLLCCESCPAAFHRECLNIEMPKGKWYCNDCKAGKKPHYKDIIWVKLGRYRWWPAEVCHPKNVPTNIQKMKHEIGEFPVRFFGSNDYFWTYQARVFSYMEGDKGSKDKKCKGLNTIFKKALQEAAERFEELKTQRETRQALEDKRNEKKPPPYKHIKVNKAVGKAQIFTADPSEIPRCNCKPTDENPCGVDSECLNRMLMYECHPTVCPAGEKCQNQCFTKRQYPEVEILKTAGRGWGLLAKFNIKKGQFVNEYVGEVIDEEECYTRIKYAQEHDITNFYMLTLDKDRIIDAGPKGNYSRFMNHCCKPNCETQKWTVNGDTRVGLFALCDIAVGSELTFNYHLECLGTGKTICKCGAPNCSGYLGVPPKTIQSSTDEKKVKRRYIIPRKRRQQSELVREHEEECFRCGDGGQLVICKKPGCPKVYHADCLTLTKRPAGKWECPWHQCDVCGKEAVSFCELCPSSFCMDHRDGALFISKLDGRLSCNEHDPCGPVPLEPGEIREIMPPPSKHVLQTLQPSDSTNIR</sequence>
<keyword evidence="7" id="KW-0489">Methyltransferase</keyword>
<dbReference type="Pfam" id="PF23011">
    <property type="entry name" value="PHD-1st_NSD"/>
    <property type="match status" value="1"/>
</dbReference>
<dbReference type="FunFam" id="3.30.40.10:FF:000093">
    <property type="entry name" value="Histone-lysine N-methyltransferase"/>
    <property type="match status" value="1"/>
</dbReference>
<evidence type="ECO:0000256" key="12">
    <source>
        <dbReference type="ARBA" id="ARBA00022771"/>
    </source>
</evidence>
<comment type="caution">
    <text evidence="30">The sequence shown here is derived from an EMBL/GenBank/DDBJ whole genome shotgun (WGS) entry which is preliminary data.</text>
</comment>
<feature type="domain" description="PHD-type" evidence="25">
    <location>
        <begin position="1260"/>
        <end position="1311"/>
    </location>
</feature>
<evidence type="ECO:0000256" key="8">
    <source>
        <dbReference type="ARBA" id="ARBA00022679"/>
    </source>
</evidence>
<keyword evidence="5" id="KW-0678">Repressor</keyword>
<comment type="catalytic activity">
    <reaction evidence="19">
        <text>L-lysyl(36)-[histone H3] + 2 S-adenosyl-L-methionine = N(6),N(6)-dimethyl-L-lysyl(36)-[histone H3] + 2 S-adenosyl-L-homocysteine + 2 H(+)</text>
        <dbReference type="Rhea" id="RHEA:60308"/>
        <dbReference type="Rhea" id="RHEA-COMP:9785"/>
        <dbReference type="Rhea" id="RHEA-COMP:9787"/>
        <dbReference type="ChEBI" id="CHEBI:15378"/>
        <dbReference type="ChEBI" id="CHEBI:29969"/>
        <dbReference type="ChEBI" id="CHEBI:57856"/>
        <dbReference type="ChEBI" id="CHEBI:59789"/>
        <dbReference type="ChEBI" id="CHEBI:61976"/>
        <dbReference type="EC" id="2.1.1.357"/>
    </reaction>
</comment>
<feature type="domain" description="Post-SET" evidence="28">
    <location>
        <begin position="1626"/>
        <end position="1642"/>
    </location>
</feature>
<dbReference type="InterPro" id="IPR050777">
    <property type="entry name" value="SET2_Histone-Lys_MeTrsfase"/>
</dbReference>
<evidence type="ECO:0000256" key="16">
    <source>
        <dbReference type="ARBA" id="ARBA00023159"/>
    </source>
</evidence>
<evidence type="ECO:0000259" key="28">
    <source>
        <dbReference type="PROSITE" id="PS50868"/>
    </source>
</evidence>
<dbReference type="Pfam" id="PF17907">
    <property type="entry name" value="AWS"/>
    <property type="match status" value="1"/>
</dbReference>
<feature type="domain" description="PHD-type" evidence="25">
    <location>
        <begin position="1163"/>
        <end position="1209"/>
    </location>
</feature>
<dbReference type="GO" id="GO:0005694">
    <property type="term" value="C:chromosome"/>
    <property type="evidence" value="ECO:0007669"/>
    <property type="project" value="UniProtKB-SubCell"/>
</dbReference>
<evidence type="ECO:0000256" key="11">
    <source>
        <dbReference type="ARBA" id="ARBA00022737"/>
    </source>
</evidence>
<dbReference type="SMART" id="SM00293">
    <property type="entry name" value="PWWP"/>
    <property type="match status" value="2"/>
</dbReference>
<feature type="compositionally biased region" description="Basic and acidic residues" evidence="24">
    <location>
        <begin position="1409"/>
        <end position="1427"/>
    </location>
</feature>
<feature type="domain" description="AWS" evidence="29">
    <location>
        <begin position="1450"/>
        <end position="1500"/>
    </location>
</feature>
<dbReference type="EC" id="2.1.1.357" evidence="20"/>
<evidence type="ECO:0000256" key="14">
    <source>
        <dbReference type="ARBA" id="ARBA00022853"/>
    </source>
</evidence>
<keyword evidence="6" id="KW-0597">Phosphoprotein</keyword>
<evidence type="ECO:0000256" key="7">
    <source>
        <dbReference type="ARBA" id="ARBA00022603"/>
    </source>
</evidence>
<keyword evidence="12 23" id="KW-0863">Zinc-finger</keyword>
<keyword evidence="17" id="KW-0804">Transcription</keyword>
<dbReference type="SMART" id="SM00508">
    <property type="entry name" value="PostSET"/>
    <property type="match status" value="1"/>
</dbReference>
<dbReference type="Pfam" id="PF22908">
    <property type="entry name" value="PHD_NSD"/>
    <property type="match status" value="1"/>
</dbReference>
<evidence type="ECO:0000256" key="6">
    <source>
        <dbReference type="ARBA" id="ARBA00022553"/>
    </source>
</evidence>
<evidence type="ECO:0000256" key="20">
    <source>
        <dbReference type="ARBA" id="ARBA00066810"/>
    </source>
</evidence>
<feature type="region of interest" description="Disordered" evidence="24">
    <location>
        <begin position="151"/>
        <end position="172"/>
    </location>
</feature>
<feature type="region of interest" description="Disordered" evidence="24">
    <location>
        <begin position="1016"/>
        <end position="1036"/>
    </location>
</feature>
<dbReference type="Gene3D" id="3.30.40.10">
    <property type="entry name" value="Zinc/RING finger domain, C3HC4 (zinc finger)"/>
    <property type="match status" value="3"/>
</dbReference>
<dbReference type="GO" id="GO:0032259">
    <property type="term" value="P:methylation"/>
    <property type="evidence" value="ECO:0007669"/>
    <property type="project" value="UniProtKB-KW"/>
</dbReference>
<feature type="domain" description="PWWP" evidence="27">
    <location>
        <begin position="1316"/>
        <end position="1378"/>
    </location>
</feature>
<dbReference type="PROSITE" id="PS51215">
    <property type="entry name" value="AWS"/>
    <property type="match status" value="1"/>
</dbReference>
<feature type="compositionally biased region" description="Basic and acidic residues" evidence="24">
    <location>
        <begin position="1117"/>
        <end position="1131"/>
    </location>
</feature>
<dbReference type="FunFam" id="3.30.40.10:FF:000025">
    <property type="entry name" value="Histone-lysine N-methyltransferase"/>
    <property type="match status" value="1"/>
</dbReference>
<keyword evidence="4" id="KW-0158">Chromosome</keyword>
<dbReference type="GO" id="GO:0003712">
    <property type="term" value="F:transcription coregulator activity"/>
    <property type="evidence" value="ECO:0007669"/>
    <property type="project" value="UniProtKB-ARBA"/>
</dbReference>
<dbReference type="PANTHER" id="PTHR22884">
    <property type="entry name" value="SET DOMAIN PROTEINS"/>
    <property type="match status" value="1"/>
</dbReference>
<dbReference type="InterPro" id="IPR011011">
    <property type="entry name" value="Znf_FYVE_PHD"/>
</dbReference>
<feature type="region of interest" description="Disordered" evidence="24">
    <location>
        <begin position="432"/>
        <end position="462"/>
    </location>
</feature>
<dbReference type="InterPro" id="IPR001214">
    <property type="entry name" value="SET_dom"/>
</dbReference>
<evidence type="ECO:0000256" key="4">
    <source>
        <dbReference type="ARBA" id="ARBA00022454"/>
    </source>
</evidence>
<dbReference type="PROSITE" id="PS50812">
    <property type="entry name" value="PWWP"/>
    <property type="match status" value="2"/>
</dbReference>
<protein>
    <recommendedName>
        <fullName evidence="3">Histone-lysine N-methyltransferase, H3 lysine-36 specific</fullName>
        <ecNumber evidence="20">2.1.1.357</ecNumber>
    </recommendedName>
    <alternativeName>
        <fullName evidence="21">H3-K36-HMTase</fullName>
    </alternativeName>
    <alternativeName>
        <fullName evidence="22">Nuclear receptor-binding SET domain-containing protein 1</fullName>
    </alternativeName>
</protein>
<dbReference type="FunFam" id="2.170.270.10:FF:000002">
    <property type="entry name" value="Histone-lysine N-methyltransferase"/>
    <property type="match status" value="1"/>
</dbReference>
<evidence type="ECO:0000259" key="26">
    <source>
        <dbReference type="PROSITE" id="PS50280"/>
    </source>
</evidence>
<evidence type="ECO:0000256" key="17">
    <source>
        <dbReference type="ARBA" id="ARBA00023163"/>
    </source>
</evidence>
<evidence type="ECO:0000313" key="30">
    <source>
        <dbReference type="EMBL" id="GCB69897.1"/>
    </source>
</evidence>
<dbReference type="InterPro" id="IPR046341">
    <property type="entry name" value="SET_dom_sf"/>
</dbReference>
<name>A0A401P9P8_SCYTO</name>
<dbReference type="Gene3D" id="2.170.270.10">
    <property type="entry name" value="SET domain"/>
    <property type="match status" value="1"/>
</dbReference>
<dbReference type="SMART" id="SM00570">
    <property type="entry name" value="AWS"/>
    <property type="match status" value="1"/>
</dbReference>
<evidence type="ECO:0000256" key="18">
    <source>
        <dbReference type="ARBA" id="ARBA00023242"/>
    </source>
</evidence>
<accession>A0A401P9P8</accession>
<dbReference type="Proteomes" id="UP000288216">
    <property type="component" value="Unassembled WGS sequence"/>
</dbReference>
<dbReference type="EMBL" id="BFAA01003246">
    <property type="protein sequence ID" value="GCB69897.1"/>
    <property type="molecule type" value="Genomic_DNA"/>
</dbReference>
<dbReference type="InterPro" id="IPR013083">
    <property type="entry name" value="Znf_RING/FYVE/PHD"/>
</dbReference>
<evidence type="ECO:0000256" key="10">
    <source>
        <dbReference type="ARBA" id="ARBA00022723"/>
    </source>
</evidence>
<dbReference type="CDD" id="cd19210">
    <property type="entry name" value="SET_NSD1"/>
    <property type="match status" value="1"/>
</dbReference>
<reference evidence="30 31" key="1">
    <citation type="journal article" date="2018" name="Nat. Ecol. Evol.">
        <title>Shark genomes provide insights into elasmobranch evolution and the origin of vertebrates.</title>
        <authorList>
            <person name="Hara Y"/>
            <person name="Yamaguchi K"/>
            <person name="Onimaru K"/>
            <person name="Kadota M"/>
            <person name="Koyanagi M"/>
            <person name="Keeley SD"/>
            <person name="Tatsumi K"/>
            <person name="Tanaka K"/>
            <person name="Motone F"/>
            <person name="Kageyama Y"/>
            <person name="Nozu R"/>
            <person name="Adachi N"/>
            <person name="Nishimura O"/>
            <person name="Nakagawa R"/>
            <person name="Tanegashima C"/>
            <person name="Kiyatake I"/>
            <person name="Matsumoto R"/>
            <person name="Murakumo K"/>
            <person name="Nishida K"/>
            <person name="Terakita A"/>
            <person name="Kuratani S"/>
            <person name="Sato K"/>
            <person name="Hyodo S Kuraku.S."/>
        </authorList>
    </citation>
    <scope>NUCLEOTIDE SEQUENCE [LARGE SCALE GENOMIC DNA]</scope>
</reference>
<evidence type="ECO:0000256" key="19">
    <source>
        <dbReference type="ARBA" id="ARBA00050654"/>
    </source>
</evidence>
<evidence type="ECO:0000256" key="22">
    <source>
        <dbReference type="ARBA" id="ARBA00081785"/>
    </source>
</evidence>
<evidence type="ECO:0000256" key="3">
    <source>
        <dbReference type="ARBA" id="ARBA00018028"/>
    </source>
</evidence>
<evidence type="ECO:0000256" key="23">
    <source>
        <dbReference type="PROSITE-ProRule" id="PRU00146"/>
    </source>
</evidence>
<gene>
    <name evidence="30" type="ORF">scyTo_0008467</name>
</gene>
<dbReference type="SUPFAM" id="SSF63748">
    <property type="entry name" value="Tudor/PWWP/MBT"/>
    <property type="match status" value="2"/>
</dbReference>
<feature type="compositionally biased region" description="Basic and acidic residues" evidence="24">
    <location>
        <begin position="432"/>
        <end position="444"/>
    </location>
</feature>
<dbReference type="InterPro" id="IPR006560">
    <property type="entry name" value="AWS_dom"/>
</dbReference>
<dbReference type="InterPro" id="IPR059153">
    <property type="entry name" value="NSD_PHD-1st"/>
</dbReference>
<dbReference type="GO" id="GO:0008270">
    <property type="term" value="F:zinc ion binding"/>
    <property type="evidence" value="ECO:0007669"/>
    <property type="project" value="UniProtKB-KW"/>
</dbReference>
<evidence type="ECO:0000256" key="1">
    <source>
        <dbReference type="ARBA" id="ARBA00004123"/>
    </source>
</evidence>
<keyword evidence="15" id="KW-0805">Transcription regulation</keyword>
<keyword evidence="11" id="KW-0677">Repeat</keyword>
<evidence type="ECO:0000256" key="13">
    <source>
        <dbReference type="ARBA" id="ARBA00022833"/>
    </source>
</evidence>
<keyword evidence="8" id="KW-0808">Transferase</keyword>
<keyword evidence="16" id="KW-0010">Activator</keyword>
<feature type="region of interest" description="Disordered" evidence="24">
    <location>
        <begin position="831"/>
        <end position="895"/>
    </location>
</feature>
<dbReference type="SMART" id="SM00249">
    <property type="entry name" value="PHD"/>
    <property type="match status" value="4"/>
</dbReference>
<dbReference type="InterPro" id="IPR019787">
    <property type="entry name" value="Znf_PHD-finger"/>
</dbReference>
<dbReference type="SMART" id="SM00317">
    <property type="entry name" value="SET"/>
    <property type="match status" value="1"/>
</dbReference>
<dbReference type="Pfam" id="PF00628">
    <property type="entry name" value="PHD"/>
    <property type="match status" value="1"/>
</dbReference>
<dbReference type="Pfam" id="PF17982">
    <property type="entry name" value="C5HCH"/>
    <property type="match status" value="1"/>
</dbReference>
<feature type="compositionally biased region" description="Polar residues" evidence="24">
    <location>
        <begin position="831"/>
        <end position="857"/>
    </location>
</feature>
<feature type="domain" description="SET" evidence="26">
    <location>
        <begin position="1502"/>
        <end position="1619"/>
    </location>
</feature>
<evidence type="ECO:0000256" key="9">
    <source>
        <dbReference type="ARBA" id="ARBA00022691"/>
    </source>
</evidence>
<dbReference type="FunFam" id="3.30.40.10:FF:000201">
    <property type="entry name" value="Histone-lysine N-methyltransferase"/>
    <property type="match status" value="1"/>
</dbReference>
<evidence type="ECO:0000256" key="5">
    <source>
        <dbReference type="ARBA" id="ARBA00022491"/>
    </source>
</evidence>